<dbReference type="PANTHER" id="PTHR43143">
    <property type="entry name" value="METALLOPHOSPHOESTERASE, CALCINEURIN SUPERFAMILY"/>
    <property type="match status" value="1"/>
</dbReference>
<proteinExistence type="predicted"/>
<dbReference type="GO" id="GO:0016787">
    <property type="term" value="F:hydrolase activity"/>
    <property type="evidence" value="ECO:0007669"/>
    <property type="project" value="InterPro"/>
</dbReference>
<dbReference type="InterPro" id="IPR004843">
    <property type="entry name" value="Calcineurin-like_PHP"/>
</dbReference>
<dbReference type="PROSITE" id="PS51841">
    <property type="entry name" value="LTD"/>
    <property type="match status" value="1"/>
</dbReference>
<comment type="caution">
    <text evidence="5">The sequence shown here is derived from an EMBL/GenBank/DDBJ whole genome shotgun (WGS) entry which is preliminary data.</text>
</comment>
<keyword evidence="6" id="KW-1185">Reference proteome</keyword>
<dbReference type="EMBL" id="JAAITX010000005">
    <property type="protein sequence ID" value="NVH58685.1"/>
    <property type="molecule type" value="Genomic_DNA"/>
</dbReference>
<reference evidence="5" key="2">
    <citation type="submission" date="2020-02" db="EMBL/GenBank/DDBJ databases">
        <authorList>
            <person name="Littmann E."/>
            <person name="Sorbara M."/>
        </authorList>
    </citation>
    <scope>NUCLEOTIDE SEQUENCE</scope>
    <source>
        <strain evidence="5">MSK.17.11</strain>
        <strain evidence="4">MSK.17.38</strain>
    </source>
</reference>
<reference evidence="6 7" key="1">
    <citation type="journal article" date="2020" name="Cell Host Microbe">
        <title>Functional and Genomic Variation between Human-Derived Isolates of Lachnospiraceae Reveals Inter- and Intra-Species Diversity.</title>
        <authorList>
            <person name="Sorbara M.T."/>
            <person name="Littmann E.R."/>
            <person name="Fontana E."/>
            <person name="Moody T.U."/>
            <person name="Kohout C.E."/>
            <person name="Gjonbalaj M."/>
            <person name="Eaton V."/>
            <person name="Seok R."/>
            <person name="Leiner I.M."/>
            <person name="Pamer E.G."/>
        </authorList>
    </citation>
    <scope>NUCLEOTIDE SEQUENCE [LARGE SCALE GENOMIC DNA]</scope>
    <source>
        <strain evidence="5 6">MSK.17.11</strain>
        <strain evidence="4 7">MSK.17.38</strain>
    </source>
</reference>
<dbReference type="InterPro" id="IPR001322">
    <property type="entry name" value="Lamin_tail_dom"/>
</dbReference>
<dbReference type="Gene3D" id="2.60.40.10">
    <property type="entry name" value="Immunoglobulins"/>
    <property type="match status" value="1"/>
</dbReference>
<dbReference type="InterPro" id="IPR013783">
    <property type="entry name" value="Ig-like_fold"/>
</dbReference>
<dbReference type="Pfam" id="PF00149">
    <property type="entry name" value="Metallophos"/>
    <property type="match status" value="1"/>
</dbReference>
<gene>
    <name evidence="5" type="ORF">G5A66_08515</name>
    <name evidence="4" type="ORF">G5A75_08535</name>
</gene>
<dbReference type="PANTHER" id="PTHR43143:SF5">
    <property type="entry name" value="SECRETED PROTEIN"/>
    <property type="match status" value="1"/>
</dbReference>
<name>A0A850HHG6_9FIRM</name>
<evidence type="ECO:0000259" key="3">
    <source>
        <dbReference type="PROSITE" id="PS51841"/>
    </source>
</evidence>
<dbReference type="InterPro" id="IPR029052">
    <property type="entry name" value="Metallo-depent_PP-like"/>
</dbReference>
<organism evidence="5 6">
    <name type="scientific">Dorea phocaeensis</name>
    <dbReference type="NCBI Taxonomy" id="2040291"/>
    <lineage>
        <taxon>Bacteria</taxon>
        <taxon>Bacillati</taxon>
        <taxon>Bacillota</taxon>
        <taxon>Clostridia</taxon>
        <taxon>Lachnospirales</taxon>
        <taxon>Lachnospiraceae</taxon>
        <taxon>Dorea</taxon>
    </lineage>
</organism>
<feature type="region of interest" description="Disordered" evidence="1">
    <location>
        <begin position="1309"/>
        <end position="1336"/>
    </location>
</feature>
<dbReference type="EMBL" id="JAAIUO010000005">
    <property type="protein sequence ID" value="NSK14911.1"/>
    <property type="molecule type" value="Genomic_DNA"/>
</dbReference>
<dbReference type="InterPro" id="IPR036415">
    <property type="entry name" value="Lamin_tail_dom_sf"/>
</dbReference>
<protein>
    <submittedName>
        <fullName evidence="5">DUF5011 domain-containing protein</fullName>
    </submittedName>
</protein>
<dbReference type="InterPro" id="IPR032179">
    <property type="entry name" value="Cry22Aa_Ig-like"/>
</dbReference>
<dbReference type="SUPFAM" id="SSF74853">
    <property type="entry name" value="Lamin A/C globular tail domain"/>
    <property type="match status" value="1"/>
</dbReference>
<evidence type="ECO:0000256" key="2">
    <source>
        <dbReference type="SAM" id="Phobius"/>
    </source>
</evidence>
<dbReference type="SUPFAM" id="SSF56300">
    <property type="entry name" value="Metallo-dependent phosphatases"/>
    <property type="match status" value="1"/>
</dbReference>
<keyword evidence="2" id="KW-0812">Transmembrane</keyword>
<keyword evidence="2" id="KW-0472">Membrane</keyword>
<dbReference type="Proteomes" id="UP000528555">
    <property type="component" value="Unassembled WGS sequence"/>
</dbReference>
<evidence type="ECO:0000313" key="5">
    <source>
        <dbReference type="EMBL" id="NVH58685.1"/>
    </source>
</evidence>
<dbReference type="RefSeq" id="WP_173814811.1">
    <property type="nucleotide sequence ID" value="NZ_JAAITX010000005.1"/>
</dbReference>
<sequence length="1372" mass="151373">MKKQSWRLVLSGLAGGMLFVGGVIGSGAEGVLAAEAKESSAPPALTITEILPDSANVGGSDAYEFIEICNNTKEAVNLKDYRLSYLYPDTGVQTVWWETKEDQVLLAEESLVFWIKNGANDSLTLSDFNEKFGKDLAENQVISISNGGMANSGTRAVSLSSNVGDVVDCVVYNENGADNTTKDKSITFQNQLKKGSFETVMTSDQAEPTPGTITESEKAMQQANPVTPQKEPEVTDCTETSFNNATESFAFAVEARSEETTIKTVTLYMKESSQEAFDAYNLMRSKENEDRFERVLGQVDILNKKGFTYYFEVSDGYTSVTTPQKSVANEDGEVSQGLNLQDGEVVTGTRQIIADGSQLFLDGVDVAKESQRSINGPGKIAFEATDTDVFFKNAVAVDGEVVGIFNEGTYSDVKTYVYDIDASQFDSEMKTITVEFHAGNKANVLEHNIENNDDFILRNIRMVLPNGRTLLPISYQAKKGLGTVEHTNLDEVPKQDVSIPSQETNISMGDGTSKYEILYATFQLEDSDFEAIRYLWDTTAGADGAHAVSNGAEEVHVTVDNTAPQITTNIEEGHQYHSGTIEVTAADAVSEEVHTVVTLDGKTITVPYEFRALTMEAGEHTIVIMARDHVGNTAQKEIRFTTPKESADIEENVSPENGTTVNKAPVLAVTPTDEAGDEMKVTFKKGEKYELGDANIVKDSGISAESGSIEKAFEENNGNGFPYDSFQIQLGENVNENTVIRAEWMGQSSNAKTFLYVYNTASQNWEKVDAKQSISEEGMTLTGEVVLKDHMVDGSVRFIVQNGEGYTPPQYGSLPQIGTYSMNETPDNVETSNENDTPREEYDFTFAVESDTQYYNEDYEGNQDQSNNGQYQHQMNIHNWLLGNRQRMNLQYLFHDGDIIDDEPNLQEWQQADAAYQKLDQSRFPYGVLAGNHDVGHLNGDYSNFGKFFGEERYASNPWYGGSYQNNRGHYDLISVDGIDFIMIYMGWGIGDDEIQWMNDVLEQYPERKAILNFHEYLLASGGLGEEPQRIHDEVVAKNENVCMVLSGHYHNAKTRIDTFTNADGSTRNVYNMLFDYQGLMEGGAGYMRLLHFDVEGQRMIVRTFTPSYGGSDYSNYGDYDAKPSENPNPGNEFCIEDANLNDAETFEISFADLGISPRIKSLETQDFQVNVYKEDVIGSVEPVKSQETAAYEWKDAPNGTNGWYAEVTDENGGISRTNVYYVNVQYDVEKPVLTVPKETVLKEGDPFDVMEGVTAVDNVDGNITESIVVTGKVNTSLAGIYELTYEVADTAGNQEKATRTVIVTKADVGNSGSGVNQDNPDGHNPDVGRKDIPQQGVKTGDTARVELLLAAVVLSLFIGGTIIIARKKTIE</sequence>
<dbReference type="Proteomes" id="UP000701680">
    <property type="component" value="Unassembled WGS sequence"/>
</dbReference>
<dbReference type="Gene3D" id="3.60.21.10">
    <property type="match status" value="1"/>
</dbReference>
<accession>A0A850HHG6</accession>
<feature type="transmembrane region" description="Helical" evidence="2">
    <location>
        <begin position="1348"/>
        <end position="1366"/>
    </location>
</feature>
<dbReference type="InterPro" id="IPR051918">
    <property type="entry name" value="STPP_CPPED1"/>
</dbReference>
<evidence type="ECO:0000313" key="6">
    <source>
        <dbReference type="Proteomes" id="UP000528555"/>
    </source>
</evidence>
<dbReference type="Pfam" id="PF16403">
    <property type="entry name" value="Bact_surface_Ig-like"/>
    <property type="match status" value="1"/>
</dbReference>
<keyword evidence="2" id="KW-1133">Transmembrane helix</keyword>
<evidence type="ECO:0000313" key="4">
    <source>
        <dbReference type="EMBL" id="NSK14911.1"/>
    </source>
</evidence>
<feature type="domain" description="LTD" evidence="3">
    <location>
        <begin position="33"/>
        <end position="190"/>
    </location>
</feature>
<evidence type="ECO:0000256" key="1">
    <source>
        <dbReference type="SAM" id="MobiDB-lite"/>
    </source>
</evidence>
<feature type="compositionally biased region" description="Basic and acidic residues" evidence="1">
    <location>
        <begin position="1321"/>
        <end position="1333"/>
    </location>
</feature>
<evidence type="ECO:0000313" key="7">
    <source>
        <dbReference type="Proteomes" id="UP000701680"/>
    </source>
</evidence>
<dbReference type="Pfam" id="PF00932">
    <property type="entry name" value="LTD"/>
    <property type="match status" value="1"/>
</dbReference>